<dbReference type="InterPro" id="IPR017927">
    <property type="entry name" value="FAD-bd_FR_type"/>
</dbReference>
<dbReference type="PANTHER" id="PTHR43513:SF3">
    <property type="entry name" value="DIHYDROOROTATE DEHYDROGENASE B (NAD(+)), ELECTRON TRANSFER SUBUNIT-RELATED"/>
    <property type="match status" value="1"/>
</dbReference>
<dbReference type="InterPro" id="IPR050353">
    <property type="entry name" value="PyrK_electron_transfer"/>
</dbReference>
<evidence type="ECO:0000256" key="1">
    <source>
        <dbReference type="PIRSR" id="PIRSR006816-2"/>
    </source>
</evidence>
<feature type="binding site" evidence="1">
    <location>
        <position position="254"/>
    </location>
    <ligand>
        <name>[2Fe-2S] cluster</name>
        <dbReference type="ChEBI" id="CHEBI:190135"/>
    </ligand>
</feature>
<dbReference type="PROSITE" id="PS51384">
    <property type="entry name" value="FAD_FR"/>
    <property type="match status" value="1"/>
</dbReference>
<keyword evidence="1" id="KW-0411">Iron-sulfur</keyword>
<accession>A0A8J6P0T0</accession>
<dbReference type="Pfam" id="PF00970">
    <property type="entry name" value="FAD_binding_6"/>
    <property type="match status" value="1"/>
</dbReference>
<evidence type="ECO:0000313" key="3">
    <source>
        <dbReference type="EMBL" id="MBC8520043.1"/>
    </source>
</evidence>
<reference evidence="3 4" key="1">
    <citation type="submission" date="2020-08" db="EMBL/GenBank/DDBJ databases">
        <title>Bridging the membrane lipid divide: bacteria of the FCB group superphylum have the potential to synthesize archaeal ether lipids.</title>
        <authorList>
            <person name="Villanueva L."/>
            <person name="Von Meijenfeldt F.A.B."/>
            <person name="Westbye A.B."/>
            <person name="Yadav S."/>
            <person name="Hopmans E.C."/>
            <person name="Dutilh B.E."/>
            <person name="Sinninghe Damste J.S."/>
        </authorList>
    </citation>
    <scope>NUCLEOTIDE SEQUENCE [LARGE SCALE GENOMIC DNA]</scope>
    <source>
        <strain evidence="3">NIOZ-UU100</strain>
    </source>
</reference>
<dbReference type="GO" id="GO:0050660">
    <property type="term" value="F:flavin adenine dinucleotide binding"/>
    <property type="evidence" value="ECO:0007669"/>
    <property type="project" value="InterPro"/>
</dbReference>
<feature type="binding site" evidence="1">
    <location>
        <position position="262"/>
    </location>
    <ligand>
        <name>[2Fe-2S] cluster</name>
        <dbReference type="ChEBI" id="CHEBI:190135"/>
    </ligand>
</feature>
<dbReference type="InterPro" id="IPR012165">
    <property type="entry name" value="Cyt_c3_hydrogenase_gsu"/>
</dbReference>
<dbReference type="InterPro" id="IPR039261">
    <property type="entry name" value="FNR_nucleotide-bd"/>
</dbReference>
<dbReference type="GO" id="GO:0051537">
    <property type="term" value="F:2 iron, 2 sulfur cluster binding"/>
    <property type="evidence" value="ECO:0007669"/>
    <property type="project" value="UniProtKB-KW"/>
</dbReference>
<keyword evidence="1" id="KW-0001">2Fe-2S</keyword>
<dbReference type="Pfam" id="PF00175">
    <property type="entry name" value="NAD_binding_1"/>
    <property type="match status" value="1"/>
</dbReference>
<dbReference type="Gene3D" id="3.40.50.80">
    <property type="entry name" value="Nucleotide-binding domain of ferredoxin-NADP reductase (FNR) module"/>
    <property type="match status" value="1"/>
</dbReference>
<dbReference type="Proteomes" id="UP000654401">
    <property type="component" value="Unassembled WGS sequence"/>
</dbReference>
<dbReference type="PIRSF" id="PIRSF006816">
    <property type="entry name" value="Cyc3_hyd_g"/>
    <property type="match status" value="1"/>
</dbReference>
<dbReference type="EMBL" id="JACNFK010000033">
    <property type="protein sequence ID" value="MBC8520043.1"/>
    <property type="molecule type" value="Genomic_DNA"/>
</dbReference>
<dbReference type="GO" id="GO:0046872">
    <property type="term" value="F:metal ion binding"/>
    <property type="evidence" value="ECO:0007669"/>
    <property type="project" value="UniProtKB-KW"/>
</dbReference>
<sequence>MNSHTHPSRVPMAAELIERRQESSDVFTLQLRLVDSQQREQYRFQPGQFNMVYLHGVGEVAISIVSDREDPTLLNHTIRAVGRVTRGLEQLQTGQQIGLRGPYGRGWPMEQAKSKDLVVVTGGLGCAPVVAAIHEVEQQRAAYGRLAIIEGVRHHQDLIYPDRFHHWEQMERTDVVLCCSHDKAAPWPWHTGRVTAHLDQLGFDLPDAVAMLCGPEGMMAAAAETLIQQGMSGDSIWLSLERNMQCGDGFCGHCQLGSHFVCRDGPVFNWSEIGGALKVKGL</sequence>
<dbReference type="SUPFAM" id="SSF52343">
    <property type="entry name" value="Ferredoxin reductase-like, C-terminal NADP-linked domain"/>
    <property type="match status" value="1"/>
</dbReference>
<keyword evidence="1" id="KW-0408">Iron</keyword>
<organism evidence="3 4">
    <name type="scientific">Candidatus Thiopontia autotrophica</name>
    <dbReference type="NCBI Taxonomy" id="2841688"/>
    <lineage>
        <taxon>Bacteria</taxon>
        <taxon>Pseudomonadati</taxon>
        <taxon>Pseudomonadota</taxon>
        <taxon>Gammaproteobacteria</taxon>
        <taxon>Candidatus Thiopontia</taxon>
    </lineage>
</organism>
<feature type="binding site" evidence="1">
    <location>
        <position position="251"/>
    </location>
    <ligand>
        <name>[2Fe-2S] cluster</name>
        <dbReference type="ChEBI" id="CHEBI:190135"/>
    </ligand>
</feature>
<dbReference type="InterPro" id="IPR019480">
    <property type="entry name" value="Dihydroorotate_DH_Fe-S-bd"/>
</dbReference>
<keyword evidence="1" id="KW-0479">Metal-binding</keyword>
<dbReference type="SUPFAM" id="SSF63380">
    <property type="entry name" value="Riboflavin synthase domain-like"/>
    <property type="match status" value="1"/>
</dbReference>
<dbReference type="GO" id="GO:0016491">
    <property type="term" value="F:oxidoreductase activity"/>
    <property type="evidence" value="ECO:0007669"/>
    <property type="project" value="InterPro"/>
</dbReference>
<dbReference type="InterPro" id="IPR008333">
    <property type="entry name" value="Cbr1-like_FAD-bd_dom"/>
</dbReference>
<dbReference type="Gene3D" id="2.40.30.10">
    <property type="entry name" value="Translation factors"/>
    <property type="match status" value="1"/>
</dbReference>
<dbReference type="Pfam" id="PF10418">
    <property type="entry name" value="DHODB_Fe-S_bind"/>
    <property type="match status" value="1"/>
</dbReference>
<feature type="binding site" evidence="1">
    <location>
        <position position="246"/>
    </location>
    <ligand>
        <name>[2Fe-2S] cluster</name>
        <dbReference type="ChEBI" id="CHEBI:190135"/>
    </ligand>
</feature>
<dbReference type="CDD" id="cd06221">
    <property type="entry name" value="sulfite_reductase_like"/>
    <property type="match status" value="1"/>
</dbReference>
<dbReference type="InterPro" id="IPR017938">
    <property type="entry name" value="Riboflavin_synthase-like_b-brl"/>
</dbReference>
<feature type="domain" description="FAD-binding FR-type" evidence="2">
    <location>
        <begin position="9"/>
        <end position="109"/>
    </location>
</feature>
<evidence type="ECO:0000313" key="4">
    <source>
        <dbReference type="Proteomes" id="UP000654401"/>
    </source>
</evidence>
<name>A0A8J6P0T0_9GAMM</name>
<proteinExistence type="predicted"/>
<comment type="cofactor">
    <cofactor evidence="1">
        <name>[2Fe-2S] cluster</name>
        <dbReference type="ChEBI" id="CHEBI:190135"/>
    </cofactor>
    <text evidence="1">Binds 1 [2Fe-2S] cluster per subunit.</text>
</comment>
<gene>
    <name evidence="3" type="ORF">H8D24_06530</name>
</gene>
<protein>
    <submittedName>
        <fullName evidence="3">FAD/NAD(P)-binding protein</fullName>
    </submittedName>
</protein>
<dbReference type="AlphaFoldDB" id="A0A8J6P0T0"/>
<dbReference type="PANTHER" id="PTHR43513">
    <property type="entry name" value="DIHYDROOROTATE DEHYDROGENASE B (NAD(+)), ELECTRON TRANSFER SUBUNIT"/>
    <property type="match status" value="1"/>
</dbReference>
<comment type="caution">
    <text evidence="3">The sequence shown here is derived from an EMBL/GenBank/DDBJ whole genome shotgun (WGS) entry which is preliminary data.</text>
</comment>
<dbReference type="InterPro" id="IPR001433">
    <property type="entry name" value="OxRdtase_FAD/NAD-bd"/>
</dbReference>
<evidence type="ECO:0000259" key="2">
    <source>
        <dbReference type="PROSITE" id="PS51384"/>
    </source>
</evidence>
<dbReference type="GO" id="GO:0006221">
    <property type="term" value="P:pyrimidine nucleotide biosynthetic process"/>
    <property type="evidence" value="ECO:0007669"/>
    <property type="project" value="InterPro"/>
</dbReference>